<name>A0A382C745_9ZZZZ</name>
<evidence type="ECO:0000313" key="1">
    <source>
        <dbReference type="EMBL" id="SVB21928.1"/>
    </source>
</evidence>
<feature type="non-terminal residue" evidence="1">
    <location>
        <position position="1"/>
    </location>
</feature>
<reference evidence="1" key="1">
    <citation type="submission" date="2018-05" db="EMBL/GenBank/DDBJ databases">
        <authorList>
            <person name="Lanie J.A."/>
            <person name="Ng W.-L."/>
            <person name="Kazmierczak K.M."/>
            <person name="Andrzejewski T.M."/>
            <person name="Davidsen T.M."/>
            <person name="Wayne K.J."/>
            <person name="Tettelin H."/>
            <person name="Glass J.I."/>
            <person name="Rusch D."/>
            <person name="Podicherti R."/>
            <person name="Tsui H.-C.T."/>
            <person name="Winkler M.E."/>
        </authorList>
    </citation>
    <scope>NUCLEOTIDE SEQUENCE</scope>
</reference>
<protein>
    <submittedName>
        <fullName evidence="1">Uncharacterized protein</fullName>
    </submittedName>
</protein>
<dbReference type="AlphaFoldDB" id="A0A382C745"/>
<accession>A0A382C745</accession>
<gene>
    <name evidence="1" type="ORF">METZ01_LOCUS174782</name>
</gene>
<sequence>STGCIEEAYMPRIICAVLIVLLATGCATRKPASLNTPDHQIEETIYRYQYAMTSPIQQTSMEYRDENLFCRLLPQELVIGLDIINLQEETITIDWNQVRMIDPEGNAHPIVQNMVILRDMHRTRIPTTIMPQGVLNETIAPSDNAYLGFAGWQQRPIFPKTEDALSLKGAKVGVYLPVKIQNRVTNYLFEIVVTDVTKGIMIR</sequence>
<proteinExistence type="predicted"/>
<organism evidence="1">
    <name type="scientific">marine metagenome</name>
    <dbReference type="NCBI Taxonomy" id="408172"/>
    <lineage>
        <taxon>unclassified sequences</taxon>
        <taxon>metagenomes</taxon>
        <taxon>ecological metagenomes</taxon>
    </lineage>
</organism>
<dbReference type="EMBL" id="UINC01033135">
    <property type="protein sequence ID" value="SVB21928.1"/>
    <property type="molecule type" value="Genomic_DNA"/>
</dbReference>